<dbReference type="InterPro" id="IPR036508">
    <property type="entry name" value="Chitin-bd_dom_sf"/>
</dbReference>
<name>A0AAD4PJI4_9MUSC</name>
<dbReference type="InterPro" id="IPR051940">
    <property type="entry name" value="Chitin_bind-dev_reg"/>
</dbReference>
<dbReference type="PANTHER" id="PTHR23301:SF106">
    <property type="entry name" value="CHITIN-BINDING TYPE-2 DOMAIN-CONTAINING PROTEIN-RELATED"/>
    <property type="match status" value="1"/>
</dbReference>
<dbReference type="Proteomes" id="UP001200034">
    <property type="component" value="Unassembled WGS sequence"/>
</dbReference>
<comment type="caution">
    <text evidence="8">The sequence shown here is derived from an EMBL/GenBank/DDBJ whole genome shotgun (WGS) entry which is preliminary data.</text>
</comment>
<proteinExistence type="predicted"/>
<gene>
    <name evidence="8" type="ORF">KR093_001991</name>
</gene>
<accession>A0AAD4PJI4</accession>
<evidence type="ECO:0000256" key="4">
    <source>
        <dbReference type="ARBA" id="ARBA00023157"/>
    </source>
</evidence>
<evidence type="ECO:0000256" key="5">
    <source>
        <dbReference type="ARBA" id="ARBA00023180"/>
    </source>
</evidence>
<feature type="domain" description="Chitin-binding type-2" evidence="7">
    <location>
        <begin position="280"/>
        <end position="334"/>
    </location>
</feature>
<keyword evidence="1" id="KW-0147">Chitin-binding</keyword>
<evidence type="ECO:0000313" key="9">
    <source>
        <dbReference type="Proteomes" id="UP001200034"/>
    </source>
</evidence>
<reference evidence="8" key="1">
    <citation type="journal article" date="2021" name="Mol. Ecol. Resour.">
        <title>Phylogenomic analyses of the genus Drosophila reveals genomic signals of climate adaptation.</title>
        <authorList>
            <person name="Li F."/>
            <person name="Rane R.V."/>
            <person name="Luria V."/>
            <person name="Xiong Z."/>
            <person name="Chen J."/>
            <person name="Li Z."/>
            <person name="Catullo R.A."/>
            <person name="Griffin P.C."/>
            <person name="Schiffer M."/>
            <person name="Pearce S."/>
            <person name="Lee S.F."/>
            <person name="McElroy K."/>
            <person name="Stocker A."/>
            <person name="Shirriffs J."/>
            <person name="Cockerell F."/>
            <person name="Coppin C."/>
            <person name="Sgro C.M."/>
            <person name="Karger A."/>
            <person name="Cain J.W."/>
            <person name="Weber J.A."/>
            <person name="Santpere G."/>
            <person name="Kirschner M.W."/>
            <person name="Hoffmann A.A."/>
            <person name="Oakeshott J.G."/>
            <person name="Zhang G."/>
        </authorList>
    </citation>
    <scope>NUCLEOTIDE SEQUENCE</scope>
    <source>
        <strain evidence="8">BGI-SZ-2011g</strain>
    </source>
</reference>
<protein>
    <recommendedName>
        <fullName evidence="7">Chitin-binding type-2 domain-containing protein</fullName>
    </recommendedName>
</protein>
<evidence type="ECO:0000256" key="1">
    <source>
        <dbReference type="ARBA" id="ARBA00022669"/>
    </source>
</evidence>
<sequence length="339" mass="36962">AVLLRSSAIVACLLAVCAVQPSAGAVTNHEELCRLFKNGTLIRKPGTCDEYIECLNYEGTMLKCKNDLVFDASSKKCVTATAANSAHCGNLCEGLNGLWVADPTDCQNYFYCDNGKSIAGHCDGSQHFDEASQKCQYGVDSMCVDVANICELLPDKTKFRQETDCNEYYECKSGKHSLKTCSSSQYFDVEQAACKAKNTVACTAHSKKKVCEKSTLTGTSPITGYVSDGATCRGYFYCASMGSVSDIDPVWNQCPEGTFFDAKAKKCNVPTAVVCTHNRCEGRGTMLVASSSNNCHNYIRCENGVEKGESTCQWDYFFHEPTQACTATIIYDECCDGRD</sequence>
<dbReference type="GO" id="GO:0005576">
    <property type="term" value="C:extracellular region"/>
    <property type="evidence" value="ECO:0007669"/>
    <property type="project" value="InterPro"/>
</dbReference>
<evidence type="ECO:0000256" key="6">
    <source>
        <dbReference type="SAM" id="SignalP"/>
    </source>
</evidence>
<organism evidence="8 9">
    <name type="scientific">Drosophila rubida</name>
    <dbReference type="NCBI Taxonomy" id="30044"/>
    <lineage>
        <taxon>Eukaryota</taxon>
        <taxon>Metazoa</taxon>
        <taxon>Ecdysozoa</taxon>
        <taxon>Arthropoda</taxon>
        <taxon>Hexapoda</taxon>
        <taxon>Insecta</taxon>
        <taxon>Pterygota</taxon>
        <taxon>Neoptera</taxon>
        <taxon>Endopterygota</taxon>
        <taxon>Diptera</taxon>
        <taxon>Brachycera</taxon>
        <taxon>Muscomorpha</taxon>
        <taxon>Ephydroidea</taxon>
        <taxon>Drosophilidae</taxon>
        <taxon>Drosophila</taxon>
    </lineage>
</organism>
<dbReference type="EMBL" id="JAJJHW010002585">
    <property type="protein sequence ID" value="KAH8370039.1"/>
    <property type="molecule type" value="Genomic_DNA"/>
</dbReference>
<dbReference type="GO" id="GO:0008061">
    <property type="term" value="F:chitin binding"/>
    <property type="evidence" value="ECO:0007669"/>
    <property type="project" value="UniProtKB-KW"/>
</dbReference>
<feature type="non-terminal residue" evidence="8">
    <location>
        <position position="1"/>
    </location>
</feature>
<feature type="chain" id="PRO_5041960058" description="Chitin-binding type-2 domain-containing protein" evidence="6">
    <location>
        <begin position="25"/>
        <end position="339"/>
    </location>
</feature>
<dbReference type="SUPFAM" id="SSF57625">
    <property type="entry name" value="Invertebrate chitin-binding proteins"/>
    <property type="match status" value="4"/>
</dbReference>
<dbReference type="PROSITE" id="PS50940">
    <property type="entry name" value="CHIT_BIND_II"/>
    <property type="match status" value="5"/>
</dbReference>
<keyword evidence="4" id="KW-1015">Disulfide bond</keyword>
<evidence type="ECO:0000259" key="7">
    <source>
        <dbReference type="PROSITE" id="PS50940"/>
    </source>
</evidence>
<dbReference type="InterPro" id="IPR002557">
    <property type="entry name" value="Chitin-bd_dom"/>
</dbReference>
<feature type="domain" description="Chitin-binding type-2" evidence="7">
    <location>
        <begin position="147"/>
        <end position="204"/>
    </location>
</feature>
<dbReference type="Pfam" id="PF01607">
    <property type="entry name" value="CBM_14"/>
    <property type="match status" value="5"/>
</dbReference>
<dbReference type="SMART" id="SM00494">
    <property type="entry name" value="ChtBD2"/>
    <property type="match status" value="5"/>
</dbReference>
<evidence type="ECO:0000256" key="3">
    <source>
        <dbReference type="ARBA" id="ARBA00022737"/>
    </source>
</evidence>
<dbReference type="PANTHER" id="PTHR23301">
    <property type="entry name" value="CHITIN BINDING PERITROPHIN-A"/>
    <property type="match status" value="1"/>
</dbReference>
<feature type="domain" description="Chitin-binding type-2" evidence="7">
    <location>
        <begin position="89"/>
        <end position="145"/>
    </location>
</feature>
<dbReference type="Gene3D" id="2.170.140.10">
    <property type="entry name" value="Chitin binding domain"/>
    <property type="match status" value="4"/>
</dbReference>
<evidence type="ECO:0000313" key="8">
    <source>
        <dbReference type="EMBL" id="KAH8370039.1"/>
    </source>
</evidence>
<keyword evidence="2 6" id="KW-0732">Signal</keyword>
<evidence type="ECO:0000256" key="2">
    <source>
        <dbReference type="ARBA" id="ARBA00022729"/>
    </source>
</evidence>
<feature type="signal peptide" evidence="6">
    <location>
        <begin position="1"/>
        <end position="24"/>
    </location>
</feature>
<dbReference type="AlphaFoldDB" id="A0AAD4PJI4"/>
<keyword evidence="3" id="KW-0677">Repeat</keyword>
<keyword evidence="9" id="KW-1185">Reference proteome</keyword>
<keyword evidence="5" id="KW-0325">Glycoprotein</keyword>
<feature type="domain" description="Chitin-binding type-2" evidence="7">
    <location>
        <begin position="30"/>
        <end position="88"/>
    </location>
</feature>
<feature type="domain" description="Chitin-binding type-2" evidence="7">
    <location>
        <begin position="208"/>
        <end position="277"/>
    </location>
</feature>